<accession>A0A5P1E7B4</accession>
<dbReference type="Proteomes" id="UP000243459">
    <property type="component" value="Chromosome 9"/>
</dbReference>
<dbReference type="Gramene" id="ONK58458">
    <property type="protein sequence ID" value="ONK58458"/>
    <property type="gene ID" value="A4U43_C09F13200"/>
</dbReference>
<dbReference type="EMBL" id="CM007389">
    <property type="protein sequence ID" value="ONK58458.1"/>
    <property type="molecule type" value="Genomic_DNA"/>
</dbReference>
<feature type="compositionally biased region" description="Basic and acidic residues" evidence="1">
    <location>
        <begin position="1"/>
        <end position="14"/>
    </location>
</feature>
<gene>
    <name evidence="2" type="ORF">A4U43_C09F13200</name>
</gene>
<sequence length="90" mass="10835">MDKEVETHRLEHGPKPRRIPGSNDEEEDVEDIVTEDELMDEILHFPPAAHLPEAILEDRRSSHNYQDFEIYRDEMYEDERWKETRNLDGQ</sequence>
<dbReference type="AlphaFoldDB" id="A0A5P1E7B4"/>
<evidence type="ECO:0000256" key="1">
    <source>
        <dbReference type="SAM" id="MobiDB-lite"/>
    </source>
</evidence>
<reference evidence="3" key="1">
    <citation type="journal article" date="2017" name="Nat. Commun.">
        <title>The asparagus genome sheds light on the origin and evolution of a young Y chromosome.</title>
        <authorList>
            <person name="Harkess A."/>
            <person name="Zhou J."/>
            <person name="Xu C."/>
            <person name="Bowers J.E."/>
            <person name="Van der Hulst R."/>
            <person name="Ayyampalayam S."/>
            <person name="Mercati F."/>
            <person name="Riccardi P."/>
            <person name="McKain M.R."/>
            <person name="Kakrana A."/>
            <person name="Tang H."/>
            <person name="Ray J."/>
            <person name="Groenendijk J."/>
            <person name="Arikit S."/>
            <person name="Mathioni S.M."/>
            <person name="Nakano M."/>
            <person name="Shan H."/>
            <person name="Telgmann-Rauber A."/>
            <person name="Kanno A."/>
            <person name="Yue Z."/>
            <person name="Chen H."/>
            <person name="Li W."/>
            <person name="Chen Y."/>
            <person name="Xu X."/>
            <person name="Zhang Y."/>
            <person name="Luo S."/>
            <person name="Chen H."/>
            <person name="Gao J."/>
            <person name="Mao Z."/>
            <person name="Pires J.C."/>
            <person name="Luo M."/>
            <person name="Kudrna D."/>
            <person name="Wing R.A."/>
            <person name="Meyers B.C."/>
            <person name="Yi K."/>
            <person name="Kong H."/>
            <person name="Lavrijsen P."/>
            <person name="Sunseri F."/>
            <person name="Falavigna A."/>
            <person name="Ye Y."/>
            <person name="Leebens-Mack J.H."/>
            <person name="Chen G."/>
        </authorList>
    </citation>
    <scope>NUCLEOTIDE SEQUENCE [LARGE SCALE GENOMIC DNA]</scope>
    <source>
        <strain evidence="3">cv. DH0086</strain>
    </source>
</reference>
<protein>
    <submittedName>
        <fullName evidence="2">Uncharacterized protein</fullName>
    </submittedName>
</protein>
<evidence type="ECO:0000313" key="3">
    <source>
        <dbReference type="Proteomes" id="UP000243459"/>
    </source>
</evidence>
<name>A0A5P1E7B4_ASPOF</name>
<keyword evidence="3" id="KW-1185">Reference proteome</keyword>
<organism evidence="2 3">
    <name type="scientific">Asparagus officinalis</name>
    <name type="common">Garden asparagus</name>
    <dbReference type="NCBI Taxonomy" id="4686"/>
    <lineage>
        <taxon>Eukaryota</taxon>
        <taxon>Viridiplantae</taxon>
        <taxon>Streptophyta</taxon>
        <taxon>Embryophyta</taxon>
        <taxon>Tracheophyta</taxon>
        <taxon>Spermatophyta</taxon>
        <taxon>Magnoliopsida</taxon>
        <taxon>Liliopsida</taxon>
        <taxon>Asparagales</taxon>
        <taxon>Asparagaceae</taxon>
        <taxon>Asparagoideae</taxon>
        <taxon>Asparagus</taxon>
    </lineage>
</organism>
<proteinExistence type="predicted"/>
<evidence type="ECO:0000313" key="2">
    <source>
        <dbReference type="EMBL" id="ONK58458.1"/>
    </source>
</evidence>
<feature type="region of interest" description="Disordered" evidence="1">
    <location>
        <begin position="1"/>
        <end position="27"/>
    </location>
</feature>